<dbReference type="GO" id="GO:0004519">
    <property type="term" value="F:endonuclease activity"/>
    <property type="evidence" value="ECO:0007669"/>
    <property type="project" value="InterPro"/>
</dbReference>
<accession>A0A1F5YSJ6</accession>
<gene>
    <name evidence="2" type="ORF">A3F83_07030</name>
</gene>
<reference evidence="2 3" key="1">
    <citation type="journal article" date="2016" name="Nat. Commun.">
        <title>Thousands of microbial genomes shed light on interconnected biogeochemical processes in an aquifer system.</title>
        <authorList>
            <person name="Anantharaman K."/>
            <person name="Brown C.T."/>
            <person name="Hug L.A."/>
            <person name="Sharon I."/>
            <person name="Castelle C.J."/>
            <person name="Probst A.J."/>
            <person name="Thomas B.C."/>
            <person name="Singh A."/>
            <person name="Wilkins M.J."/>
            <person name="Karaoz U."/>
            <person name="Brodie E.L."/>
            <person name="Williams K.H."/>
            <person name="Hubbard S.S."/>
            <person name="Banfield J.F."/>
        </authorList>
    </citation>
    <scope>NUCLEOTIDE SEQUENCE [LARGE SCALE GENOMIC DNA]</scope>
</reference>
<evidence type="ECO:0000313" key="2">
    <source>
        <dbReference type="EMBL" id="OGG03053.1"/>
    </source>
</evidence>
<dbReference type="Gene3D" id="1.10.30.50">
    <property type="match status" value="1"/>
</dbReference>
<feature type="domain" description="HNH nuclease" evidence="1">
    <location>
        <begin position="8"/>
        <end position="60"/>
    </location>
</feature>
<dbReference type="EMBL" id="MFIX01000161">
    <property type="protein sequence ID" value="OGG03053.1"/>
    <property type="molecule type" value="Genomic_DNA"/>
</dbReference>
<dbReference type="Pfam" id="PF01844">
    <property type="entry name" value="HNH"/>
    <property type="match status" value="1"/>
</dbReference>
<comment type="caution">
    <text evidence="2">The sequence shown here is derived from an EMBL/GenBank/DDBJ whole genome shotgun (WGS) entry which is preliminary data.</text>
</comment>
<proteinExistence type="predicted"/>
<sequence length="227" mass="26249">MTKDIPARTKKLIMQETAGNCAFCGEDNVATLEFHHIQGKDIPDPHNPNNLIYVCKNCHGRITAGDITKSEVLLKKRTLKHFGNMQEKENRTSHAINISGSVVQGTIANEIHYHGQKKPSLHFNPPIGAIATDLYKKNYLKYLIDLYHEYASAEKGDSFKYPVFYQTIKRCFGAKWDMIPIEQFDDVCNYVQTRIDKTIRGKIQKARNEKNYSNFTEFREKYQKKKN</sequence>
<evidence type="ECO:0000259" key="1">
    <source>
        <dbReference type="SMART" id="SM00507"/>
    </source>
</evidence>
<protein>
    <recommendedName>
        <fullName evidence="1">HNH nuclease domain-containing protein</fullName>
    </recommendedName>
</protein>
<dbReference type="STRING" id="1817867.A3F83_07030"/>
<name>A0A1F5YSJ6_9BACT</name>
<dbReference type="GO" id="GO:0008270">
    <property type="term" value="F:zinc ion binding"/>
    <property type="evidence" value="ECO:0007669"/>
    <property type="project" value="InterPro"/>
</dbReference>
<evidence type="ECO:0000313" key="3">
    <source>
        <dbReference type="Proteomes" id="UP000179129"/>
    </source>
</evidence>
<dbReference type="CDD" id="cd00085">
    <property type="entry name" value="HNHc"/>
    <property type="match status" value="1"/>
</dbReference>
<dbReference type="AlphaFoldDB" id="A0A1F5YSJ6"/>
<dbReference type="GO" id="GO:0003676">
    <property type="term" value="F:nucleic acid binding"/>
    <property type="evidence" value="ECO:0007669"/>
    <property type="project" value="InterPro"/>
</dbReference>
<organism evidence="2 3">
    <name type="scientific">Candidatus Glassbacteria bacterium RIFCSPLOWO2_12_FULL_58_11</name>
    <dbReference type="NCBI Taxonomy" id="1817867"/>
    <lineage>
        <taxon>Bacteria</taxon>
        <taxon>Candidatus Glassiibacteriota</taxon>
    </lineage>
</organism>
<dbReference type="Proteomes" id="UP000179129">
    <property type="component" value="Unassembled WGS sequence"/>
</dbReference>
<dbReference type="InterPro" id="IPR002711">
    <property type="entry name" value="HNH"/>
</dbReference>
<dbReference type="InterPro" id="IPR003615">
    <property type="entry name" value="HNH_nuc"/>
</dbReference>
<dbReference type="SMART" id="SM00507">
    <property type="entry name" value="HNHc"/>
    <property type="match status" value="1"/>
</dbReference>